<sequence>MEATNSGKAGILSGQKLQDANQNHAPCLCTKSPEVRVGLPDFNPDRLKTARALADKAVKMQKIFSIQGPYPVIRAALRARGWIEQHMNGSKLQVQQQQHQNSGSKSSSKDADDHNSEDVEKEQDPNRLHSFLSRLVRNEKVYFYWTNRRDAINTNILQKQQIINHFTKAGSFTTKVGLCLNLRNLHWFDAANPDTFFPRCYTLAAQDEKHAFIEDYRRTACTSLLKYVVKRDQNIQGKGICHNLQDVQVQRKQNKHRSKPLVPSQMITTALKVCQEYLESLEHRDIDKTLETPQTLTQEQWAEFISSYYLVAHGGAQIERSEHFVSSCEAMLQRLEKVSPQLGIDGTQNIWIIKPGAKSRGRGIKCAKRLDQILRMVAIDPVLIKESKWVVQKYIEQPLLVHGTKFDVRQWFLVTDWNPLTVWFYKKCYLRFSTQPYSLDTLDSSVHLCNNSIQKHLRPSQQRHCGIPADNMWLDDQFRAFLASQGRETLWETVVVPGMKTTIIHALQTAQDLMESRKNTFELYGADFMLDLSLHPWLIEINASPTMAPSTSVTAQLCTAVQEDTLRVVLDRRVDRTADTGDFELIYRQAAVEVPQYLGINLVVEGFAVKNPCPLPPLRSSNQSASKRWGPVKEKESALEKVQALPKMLLKKAESKIRRCEPLSPALPSESSLSKPVKSISIRLPMTVLPIGGGSHSGHLWKRRAEVSNVQPPTTEKQQGSLSQEMTAPKQPRKAASSSTSA</sequence>
<protein>
    <recommendedName>
        <fullName evidence="10">Tubulin monoglycylase TTLL3-like</fullName>
    </recommendedName>
</protein>
<feature type="compositionally biased region" description="Basic and acidic residues" evidence="7">
    <location>
        <begin position="107"/>
        <end position="125"/>
    </location>
</feature>
<dbReference type="PROSITE" id="PS51221">
    <property type="entry name" value="TTL"/>
    <property type="match status" value="1"/>
</dbReference>
<evidence type="ECO:0000313" key="8">
    <source>
        <dbReference type="EMBL" id="MEQ2239648.1"/>
    </source>
</evidence>
<comment type="caution">
    <text evidence="8">The sequence shown here is derived from an EMBL/GenBank/DDBJ whole genome shotgun (WGS) entry which is preliminary data.</text>
</comment>
<organism evidence="8 9">
    <name type="scientific">Ilyodon furcidens</name>
    <name type="common">goldbreast splitfin</name>
    <dbReference type="NCBI Taxonomy" id="33524"/>
    <lineage>
        <taxon>Eukaryota</taxon>
        <taxon>Metazoa</taxon>
        <taxon>Chordata</taxon>
        <taxon>Craniata</taxon>
        <taxon>Vertebrata</taxon>
        <taxon>Euteleostomi</taxon>
        <taxon>Actinopterygii</taxon>
        <taxon>Neopterygii</taxon>
        <taxon>Teleostei</taxon>
        <taxon>Neoteleostei</taxon>
        <taxon>Acanthomorphata</taxon>
        <taxon>Ovalentaria</taxon>
        <taxon>Atherinomorphae</taxon>
        <taxon>Cyprinodontiformes</taxon>
        <taxon>Goodeidae</taxon>
        <taxon>Ilyodon</taxon>
    </lineage>
</organism>
<reference evidence="8 9" key="1">
    <citation type="submission" date="2021-06" db="EMBL/GenBank/DDBJ databases">
        <authorList>
            <person name="Palmer J.M."/>
        </authorList>
    </citation>
    <scope>NUCLEOTIDE SEQUENCE [LARGE SCALE GENOMIC DNA]</scope>
    <source>
        <strain evidence="9">if_2019</strain>
        <tissue evidence="8">Muscle</tissue>
    </source>
</reference>
<evidence type="ECO:0000256" key="4">
    <source>
        <dbReference type="ARBA" id="ARBA00022741"/>
    </source>
</evidence>
<proteinExistence type="predicted"/>
<evidence type="ECO:0000256" key="5">
    <source>
        <dbReference type="ARBA" id="ARBA00022840"/>
    </source>
</evidence>
<evidence type="ECO:0000313" key="9">
    <source>
        <dbReference type="Proteomes" id="UP001482620"/>
    </source>
</evidence>
<feature type="compositionally biased region" description="Polar residues" evidence="7">
    <location>
        <begin position="708"/>
        <end position="726"/>
    </location>
</feature>
<feature type="compositionally biased region" description="Low complexity" evidence="7">
    <location>
        <begin position="90"/>
        <end position="106"/>
    </location>
</feature>
<comment type="subcellular location">
    <subcellularLocation>
        <location evidence="1">Cytoplasm</location>
        <location evidence="1">Cytoskeleton</location>
        <location evidence="1">Flagellum axoneme</location>
    </subcellularLocation>
</comment>
<dbReference type="Gene3D" id="3.30.470.20">
    <property type="entry name" value="ATP-grasp fold, B domain"/>
    <property type="match status" value="1"/>
</dbReference>
<feature type="region of interest" description="Disordered" evidence="7">
    <location>
        <begin position="693"/>
        <end position="742"/>
    </location>
</feature>
<accession>A0ABV0U735</accession>
<dbReference type="EMBL" id="JAHRIQ010058331">
    <property type="protein sequence ID" value="MEQ2239648.1"/>
    <property type="molecule type" value="Genomic_DNA"/>
</dbReference>
<evidence type="ECO:0000256" key="1">
    <source>
        <dbReference type="ARBA" id="ARBA00004611"/>
    </source>
</evidence>
<comment type="catalytic activity">
    <reaction evidence="6">
        <text>L-glutamyl-[protein] + glycine + ATP = glycyl-L-glutamyl-[protein] + ADP + phosphate + H(+)</text>
        <dbReference type="Rhea" id="RHEA:67180"/>
        <dbReference type="Rhea" id="RHEA-COMP:10208"/>
        <dbReference type="Rhea" id="RHEA-COMP:17207"/>
        <dbReference type="ChEBI" id="CHEBI:15378"/>
        <dbReference type="ChEBI" id="CHEBI:29973"/>
        <dbReference type="ChEBI" id="CHEBI:30616"/>
        <dbReference type="ChEBI" id="CHEBI:43474"/>
        <dbReference type="ChEBI" id="CHEBI:57305"/>
        <dbReference type="ChEBI" id="CHEBI:167890"/>
        <dbReference type="ChEBI" id="CHEBI:456216"/>
    </reaction>
    <physiologicalReaction direction="left-to-right" evidence="6">
        <dbReference type="Rhea" id="RHEA:67181"/>
    </physiologicalReaction>
</comment>
<evidence type="ECO:0008006" key="10">
    <source>
        <dbReference type="Google" id="ProtNLM"/>
    </source>
</evidence>
<evidence type="ECO:0000256" key="2">
    <source>
        <dbReference type="ARBA" id="ARBA00022490"/>
    </source>
</evidence>
<keyword evidence="2" id="KW-0963">Cytoplasm</keyword>
<gene>
    <name evidence="8" type="ORF">ILYODFUR_006554</name>
</gene>
<keyword evidence="5" id="KW-0067">ATP-binding</keyword>
<dbReference type="Proteomes" id="UP001482620">
    <property type="component" value="Unassembled WGS sequence"/>
</dbReference>
<keyword evidence="9" id="KW-1185">Reference proteome</keyword>
<evidence type="ECO:0000256" key="3">
    <source>
        <dbReference type="ARBA" id="ARBA00022598"/>
    </source>
</evidence>
<feature type="region of interest" description="Disordered" evidence="7">
    <location>
        <begin position="89"/>
        <end position="125"/>
    </location>
</feature>
<dbReference type="PANTHER" id="PTHR45870">
    <property type="entry name" value="TUBULIN MONOGLYCYLASE TTLL3"/>
    <property type="match status" value="1"/>
</dbReference>
<dbReference type="PANTHER" id="PTHR45870:SF2">
    <property type="entry name" value="TUBULIN MONOGLYCYLASE TTLL3"/>
    <property type="match status" value="1"/>
</dbReference>
<dbReference type="SUPFAM" id="SSF56059">
    <property type="entry name" value="Glutathione synthetase ATP-binding domain-like"/>
    <property type="match status" value="1"/>
</dbReference>
<evidence type="ECO:0000256" key="7">
    <source>
        <dbReference type="SAM" id="MobiDB-lite"/>
    </source>
</evidence>
<keyword evidence="4" id="KW-0547">Nucleotide-binding</keyword>
<evidence type="ECO:0000256" key="6">
    <source>
        <dbReference type="ARBA" id="ARBA00048944"/>
    </source>
</evidence>
<dbReference type="Pfam" id="PF03133">
    <property type="entry name" value="TTL"/>
    <property type="match status" value="1"/>
</dbReference>
<dbReference type="InterPro" id="IPR051437">
    <property type="entry name" value="TTLL_monoglycylase"/>
</dbReference>
<name>A0ABV0U735_9TELE</name>
<keyword evidence="3" id="KW-0436">Ligase</keyword>
<dbReference type="InterPro" id="IPR004344">
    <property type="entry name" value="TTL/TTLL_fam"/>
</dbReference>